<feature type="region of interest" description="Disordered" evidence="1">
    <location>
        <begin position="110"/>
        <end position="142"/>
    </location>
</feature>
<dbReference type="KEGG" id="pprt:ET464_09170"/>
<sequence length="171" mass="17592">MASRKAPKKREPKGRLHAVKEANRLIGQPVCVVLGDGNCYVGTVKAIHDHKLSLAESRHCGRISLSNRSKTPEVQVSGILDSLIGGIGALNSFGSMATNLFKPMFSGQPEPAGAGGAGDSAAAEGPSIASGPAGGGQPGGGFGSFKQFMPTLQVGMNMVKTIMPLMGMFKI</sequence>
<accession>A0A4P6EVI0</accession>
<reference evidence="2 3" key="1">
    <citation type="submission" date="2019-01" db="EMBL/GenBank/DDBJ databases">
        <title>Genome sequencing of strain FW100M-2.</title>
        <authorList>
            <person name="Heo J."/>
            <person name="Kim S.-J."/>
            <person name="Kim J.-S."/>
            <person name="Hong S.-B."/>
            <person name="Kwon S.-W."/>
        </authorList>
    </citation>
    <scope>NUCLEOTIDE SEQUENCE [LARGE SCALE GENOMIC DNA]</scope>
    <source>
        <strain evidence="2 3">FW100M-2</strain>
    </source>
</reference>
<gene>
    <name evidence="2" type="ORF">ET464_09170</name>
</gene>
<proteinExistence type="predicted"/>
<evidence type="ECO:0000256" key="1">
    <source>
        <dbReference type="SAM" id="MobiDB-lite"/>
    </source>
</evidence>
<dbReference type="Proteomes" id="UP000293568">
    <property type="component" value="Chromosome"/>
</dbReference>
<feature type="compositionally biased region" description="Gly residues" evidence="1">
    <location>
        <begin position="132"/>
        <end position="142"/>
    </location>
</feature>
<dbReference type="AlphaFoldDB" id="A0A4P6EVI0"/>
<evidence type="ECO:0000313" key="3">
    <source>
        <dbReference type="Proteomes" id="UP000293568"/>
    </source>
</evidence>
<evidence type="ECO:0000313" key="2">
    <source>
        <dbReference type="EMBL" id="QAY66545.1"/>
    </source>
</evidence>
<name>A0A4P6EVI0_9BACL</name>
<organism evidence="2 3">
    <name type="scientific">Paenibacillus protaetiae</name>
    <dbReference type="NCBI Taxonomy" id="2509456"/>
    <lineage>
        <taxon>Bacteria</taxon>
        <taxon>Bacillati</taxon>
        <taxon>Bacillota</taxon>
        <taxon>Bacilli</taxon>
        <taxon>Bacillales</taxon>
        <taxon>Paenibacillaceae</taxon>
        <taxon>Paenibacillus</taxon>
    </lineage>
</organism>
<dbReference type="OrthoDB" id="2663237at2"/>
<keyword evidence="3" id="KW-1185">Reference proteome</keyword>
<feature type="compositionally biased region" description="Low complexity" evidence="1">
    <location>
        <begin position="119"/>
        <end position="131"/>
    </location>
</feature>
<protein>
    <submittedName>
        <fullName evidence="2">Uncharacterized protein</fullName>
    </submittedName>
</protein>
<dbReference type="EMBL" id="CP035492">
    <property type="protein sequence ID" value="QAY66545.1"/>
    <property type="molecule type" value="Genomic_DNA"/>
</dbReference>
<dbReference type="RefSeq" id="WP_129440225.1">
    <property type="nucleotide sequence ID" value="NZ_CP035492.1"/>
</dbReference>